<dbReference type="RefSeq" id="YP_010055594.1">
    <property type="nucleotide sequence ID" value="NC_054667.1"/>
</dbReference>
<organism evidence="1 2">
    <name type="scientific">Streptomyces phage Issmi</name>
    <dbReference type="NCBI Taxonomy" id="2725628"/>
    <lineage>
        <taxon>Viruses</taxon>
        <taxon>Duplodnaviria</taxon>
        <taxon>Heunggongvirae</taxon>
        <taxon>Uroviricota</taxon>
        <taxon>Caudoviricetes</taxon>
        <taxon>Arquatrovirinae</taxon>
        <taxon>Caelumvirus</taxon>
        <taxon>Caelumvirus issmi</taxon>
    </lineage>
</organism>
<proteinExistence type="predicted"/>
<protein>
    <submittedName>
        <fullName evidence="1">Uncharacterized protein</fullName>
    </submittedName>
</protein>
<keyword evidence="2" id="KW-1185">Reference proteome</keyword>
<dbReference type="KEGG" id="vg:64471525"/>
<name>A0A6M3SY63_9CAUD</name>
<evidence type="ECO:0000313" key="1">
    <source>
        <dbReference type="EMBL" id="QJD50707.1"/>
    </source>
</evidence>
<dbReference type="GeneID" id="64471525"/>
<gene>
    <name evidence="1" type="primary">61</name>
    <name evidence="1" type="ORF">SEA_ISSMI_61</name>
</gene>
<accession>A0A6M3SY63</accession>
<evidence type="ECO:0000313" key="2">
    <source>
        <dbReference type="Proteomes" id="UP000501455"/>
    </source>
</evidence>
<dbReference type="EMBL" id="MT310863">
    <property type="protein sequence ID" value="QJD50707.1"/>
    <property type="molecule type" value="Genomic_DNA"/>
</dbReference>
<dbReference type="Proteomes" id="UP000501455">
    <property type="component" value="Segment"/>
</dbReference>
<reference evidence="1 2" key="1">
    <citation type="submission" date="2020-04" db="EMBL/GenBank/DDBJ databases">
        <authorList>
            <person name="Eleanor S.I."/>
            <person name="Danny K.W."/>
            <person name="Hallah B.M."/>
            <person name="Joshua A.M."/>
            <person name="Shaffer C.D."/>
            <person name="Weston-Hafer K.A."/>
            <person name="Garlena R.A."/>
            <person name="Russell D.A."/>
            <person name="Pope W.H."/>
            <person name="Jacobs-Sera D."/>
            <person name="Hatfull G.F."/>
        </authorList>
    </citation>
    <scope>NUCLEOTIDE SEQUENCE [LARGE SCALE GENOMIC DNA]</scope>
</reference>
<sequence>MSEQPETVQEILARYQEAYDKREAGIQSFLDDEGELKEGNSYEAYDEHSYDAWNDSHGDLGSLLAELADALARESKRSK</sequence>